<dbReference type="InterPro" id="IPR001387">
    <property type="entry name" value="Cro/C1-type_HTH"/>
</dbReference>
<dbReference type="OrthoDB" id="676274at2"/>
<dbReference type="Gene3D" id="3.30.160.250">
    <property type="match status" value="1"/>
</dbReference>
<dbReference type="EMBL" id="QKTX01000002">
    <property type="protein sequence ID" value="PZV86368.1"/>
    <property type="molecule type" value="Genomic_DNA"/>
</dbReference>
<dbReference type="InterPro" id="IPR035069">
    <property type="entry name" value="TTHA1013/TTHA0281-like"/>
</dbReference>
<protein>
    <submittedName>
        <fullName evidence="2">Putative RNase H-like HicB family nuclease</fullName>
    </submittedName>
</protein>
<accession>A0A326RZC2</accession>
<sequence>MKKYRMIIEKTDTGFSAYSMDFPVFTTGDSMNEVLDNSVEALNLYFEEINQIIKPEQIKLEIDFQQFFQYYNVINAKVLAEKIGMNPTLLSQYVSGKKRPSEAQSQKILSGINRIGKELSELKLTFN</sequence>
<keyword evidence="3" id="KW-1185">Reference proteome</keyword>
<dbReference type="SUPFAM" id="SSF143100">
    <property type="entry name" value="TTHA1013/TTHA0281-like"/>
    <property type="match status" value="1"/>
</dbReference>
<name>A0A326RZC2_9BACT</name>
<comment type="caution">
    <text evidence="2">The sequence shown here is derived from an EMBL/GenBank/DDBJ whole genome shotgun (WGS) entry which is preliminary data.</text>
</comment>
<dbReference type="AlphaFoldDB" id="A0A326RZC2"/>
<organism evidence="2 3">
    <name type="scientific">Algoriphagus aquaeductus</name>
    <dbReference type="NCBI Taxonomy" id="475299"/>
    <lineage>
        <taxon>Bacteria</taxon>
        <taxon>Pseudomonadati</taxon>
        <taxon>Bacteroidota</taxon>
        <taxon>Cytophagia</taxon>
        <taxon>Cytophagales</taxon>
        <taxon>Cyclobacteriaceae</taxon>
        <taxon>Algoriphagus</taxon>
    </lineage>
</organism>
<evidence type="ECO:0000313" key="2">
    <source>
        <dbReference type="EMBL" id="PZV86368.1"/>
    </source>
</evidence>
<gene>
    <name evidence="2" type="ORF">CLV31_102268</name>
</gene>
<dbReference type="PROSITE" id="PS50943">
    <property type="entry name" value="HTH_CROC1"/>
    <property type="match status" value="1"/>
</dbReference>
<proteinExistence type="predicted"/>
<dbReference type="RefSeq" id="WP_111391510.1">
    <property type="nucleotide sequence ID" value="NZ_QKTX01000002.1"/>
</dbReference>
<dbReference type="Proteomes" id="UP000248917">
    <property type="component" value="Unassembled WGS sequence"/>
</dbReference>
<reference evidence="2 3" key="1">
    <citation type="submission" date="2018-06" db="EMBL/GenBank/DDBJ databases">
        <title>Genomic Encyclopedia of Archaeal and Bacterial Type Strains, Phase II (KMG-II): from individual species to whole genera.</title>
        <authorList>
            <person name="Goeker M."/>
        </authorList>
    </citation>
    <scope>NUCLEOTIDE SEQUENCE [LARGE SCALE GENOMIC DNA]</scope>
    <source>
        <strain evidence="2 3">T4</strain>
    </source>
</reference>
<evidence type="ECO:0000259" key="1">
    <source>
        <dbReference type="PROSITE" id="PS50943"/>
    </source>
</evidence>
<evidence type="ECO:0000313" key="3">
    <source>
        <dbReference type="Proteomes" id="UP000248917"/>
    </source>
</evidence>
<feature type="domain" description="HTH cro/C1-type" evidence="1">
    <location>
        <begin position="79"/>
        <end position="122"/>
    </location>
</feature>
<dbReference type="CDD" id="cd00093">
    <property type="entry name" value="HTH_XRE"/>
    <property type="match status" value="1"/>
</dbReference>